<dbReference type="GO" id="GO:0003968">
    <property type="term" value="F:RNA-directed RNA polymerase activity"/>
    <property type="evidence" value="ECO:0007669"/>
    <property type="project" value="UniProtKB-KW"/>
</dbReference>
<evidence type="ECO:0000259" key="2">
    <source>
        <dbReference type="Pfam" id="PF05183"/>
    </source>
</evidence>
<dbReference type="OrthoDB" id="10055769at2759"/>
<name>A0A8H7DY61_9EURO</name>
<keyword evidence="1" id="KW-0548">Nucleotidyltransferase</keyword>
<comment type="catalytic activity">
    <reaction evidence="1">
        <text>RNA(n) + a ribonucleoside 5'-triphosphate = RNA(n+1) + diphosphate</text>
        <dbReference type="Rhea" id="RHEA:21248"/>
        <dbReference type="Rhea" id="RHEA-COMP:14527"/>
        <dbReference type="Rhea" id="RHEA-COMP:17342"/>
        <dbReference type="ChEBI" id="CHEBI:33019"/>
        <dbReference type="ChEBI" id="CHEBI:61557"/>
        <dbReference type="ChEBI" id="CHEBI:140395"/>
        <dbReference type="EC" id="2.7.7.48"/>
    </reaction>
</comment>
<dbReference type="AlphaFoldDB" id="A0A8H7DY61"/>
<keyword evidence="4" id="KW-1185">Reference proteome</keyword>
<evidence type="ECO:0000313" key="4">
    <source>
        <dbReference type="Proteomes" id="UP000606974"/>
    </source>
</evidence>
<evidence type="ECO:0000313" key="3">
    <source>
        <dbReference type="EMBL" id="KAF7503634.1"/>
    </source>
</evidence>
<dbReference type="GO" id="GO:0030422">
    <property type="term" value="P:siRNA processing"/>
    <property type="evidence" value="ECO:0007669"/>
    <property type="project" value="TreeGrafter"/>
</dbReference>
<organism evidence="3 4">
    <name type="scientific">Endocarpon pusillum</name>
    <dbReference type="NCBI Taxonomy" id="364733"/>
    <lineage>
        <taxon>Eukaryota</taxon>
        <taxon>Fungi</taxon>
        <taxon>Dikarya</taxon>
        <taxon>Ascomycota</taxon>
        <taxon>Pezizomycotina</taxon>
        <taxon>Eurotiomycetes</taxon>
        <taxon>Chaetothyriomycetidae</taxon>
        <taxon>Verrucariales</taxon>
        <taxon>Verrucariaceae</taxon>
        <taxon>Endocarpon</taxon>
    </lineage>
</organism>
<protein>
    <recommendedName>
        <fullName evidence="1">RNA-dependent RNA polymerase</fullName>
        <ecNumber evidence="1">2.7.7.48</ecNumber>
    </recommendedName>
</protein>
<comment type="similarity">
    <text evidence="1">Belongs to the RdRP family.</text>
</comment>
<dbReference type="InterPro" id="IPR007855">
    <property type="entry name" value="RDRP"/>
</dbReference>
<keyword evidence="1" id="KW-0694">RNA-binding</keyword>
<dbReference type="Pfam" id="PF05183">
    <property type="entry name" value="RdRP"/>
    <property type="match status" value="1"/>
</dbReference>
<dbReference type="GO" id="GO:0003723">
    <property type="term" value="F:RNA binding"/>
    <property type="evidence" value="ECO:0007669"/>
    <property type="project" value="UniProtKB-KW"/>
</dbReference>
<dbReference type="EMBL" id="JAACFV010000168">
    <property type="protein sequence ID" value="KAF7503634.1"/>
    <property type="molecule type" value="Genomic_DNA"/>
</dbReference>
<sequence>MQKHLNNLKKTSQASRCLDPGEVHLAFSENIIDEQSGSNDTMLHDAELVVSRQPALRGSGMQKVQRVFNPELKHLLDVIVFPTRGVSHWLRECRNGDYDGDTFWVTWDPAVVDLIFLYAGALMAAPFMRNCSLCHGNDALIGNGSVQRECIPVVYFDRMAQKTAAHLVMVKGRAHYFDDMKAASSSRSSNLDPKRFWAGKIRR</sequence>
<proteinExistence type="inferred from homology"/>
<dbReference type="GO" id="GO:0031380">
    <property type="term" value="C:nuclear RNA-directed RNA polymerase complex"/>
    <property type="evidence" value="ECO:0007669"/>
    <property type="project" value="TreeGrafter"/>
</dbReference>
<keyword evidence="1" id="KW-0808">Transferase</keyword>
<dbReference type="InterPro" id="IPR057596">
    <property type="entry name" value="RDRP_core"/>
</dbReference>
<keyword evidence="1" id="KW-0696">RNA-directed RNA polymerase</keyword>
<dbReference type="EC" id="2.7.7.48" evidence="1"/>
<comment type="caution">
    <text evidence="3">The sequence shown here is derived from an EMBL/GenBank/DDBJ whole genome shotgun (WGS) entry which is preliminary data.</text>
</comment>
<dbReference type="PANTHER" id="PTHR23079:SF55">
    <property type="entry name" value="RNA-DIRECTED RNA POLYMERASE"/>
    <property type="match status" value="1"/>
</dbReference>
<dbReference type="Proteomes" id="UP000606974">
    <property type="component" value="Unassembled WGS sequence"/>
</dbReference>
<gene>
    <name evidence="3" type="ORF">GJ744_003412</name>
</gene>
<evidence type="ECO:0000256" key="1">
    <source>
        <dbReference type="RuleBase" id="RU363098"/>
    </source>
</evidence>
<accession>A0A8H7DY61</accession>
<dbReference type="PANTHER" id="PTHR23079">
    <property type="entry name" value="RNA-DEPENDENT RNA POLYMERASE"/>
    <property type="match status" value="1"/>
</dbReference>
<reference evidence="3" key="1">
    <citation type="submission" date="2020-02" db="EMBL/GenBank/DDBJ databases">
        <authorList>
            <person name="Palmer J.M."/>
        </authorList>
    </citation>
    <scope>NUCLEOTIDE SEQUENCE</scope>
    <source>
        <strain evidence="3">EPUS1.4</strain>
        <tissue evidence="3">Thallus</tissue>
    </source>
</reference>
<feature type="domain" description="RDRP core" evidence="2">
    <location>
        <begin position="16"/>
        <end position="112"/>
    </location>
</feature>